<feature type="transmembrane region" description="Helical" evidence="2">
    <location>
        <begin position="87"/>
        <end position="103"/>
    </location>
</feature>
<name>A0ABZ0H717_9ENTR</name>
<evidence type="ECO:0008006" key="5">
    <source>
        <dbReference type="Google" id="ProtNLM"/>
    </source>
</evidence>
<evidence type="ECO:0000313" key="3">
    <source>
        <dbReference type="EMBL" id="WOH44904.1"/>
    </source>
</evidence>
<feature type="region of interest" description="Disordered" evidence="1">
    <location>
        <begin position="1"/>
        <end position="23"/>
    </location>
</feature>
<dbReference type="Proteomes" id="UP001302613">
    <property type="component" value="Chromosome"/>
</dbReference>
<evidence type="ECO:0000256" key="1">
    <source>
        <dbReference type="SAM" id="MobiDB-lite"/>
    </source>
</evidence>
<keyword evidence="2" id="KW-0472">Membrane</keyword>
<feature type="transmembrane region" description="Helical" evidence="2">
    <location>
        <begin position="47"/>
        <end position="67"/>
    </location>
</feature>
<gene>
    <name evidence="3" type="ORF">RY846_07000</name>
</gene>
<accession>A0ABZ0H717</accession>
<dbReference type="RefSeq" id="WP_234102721.1">
    <property type="nucleotide sequence ID" value="NZ_CP136601.1"/>
</dbReference>
<organism evidence="3 4">
    <name type="scientific">Citrobacter portucalensis</name>
    <dbReference type="NCBI Taxonomy" id="1639133"/>
    <lineage>
        <taxon>Bacteria</taxon>
        <taxon>Pseudomonadati</taxon>
        <taxon>Pseudomonadota</taxon>
        <taxon>Gammaproteobacteria</taxon>
        <taxon>Enterobacterales</taxon>
        <taxon>Enterobacteriaceae</taxon>
        <taxon>Citrobacter</taxon>
        <taxon>Citrobacter freundii complex</taxon>
    </lineage>
</organism>
<evidence type="ECO:0000313" key="4">
    <source>
        <dbReference type="Proteomes" id="UP001302613"/>
    </source>
</evidence>
<reference evidence="3 4" key="1">
    <citation type="submission" date="2023-10" db="EMBL/GenBank/DDBJ databases">
        <title>SFO-1, KPC-2, NDM-1 were first reported in Portuguese citrobacter collected clinically.</title>
        <authorList>
            <person name="Guo K."/>
        </authorList>
    </citation>
    <scope>NUCLEOTIDE SEQUENCE [LARGE SCALE GENOMIC DNA]</scope>
    <source>
        <strain evidence="3 4">L2724hy</strain>
    </source>
</reference>
<protein>
    <recommendedName>
        <fullName evidence="5">TMhelix containing protein</fullName>
    </recommendedName>
</protein>
<proteinExistence type="predicted"/>
<evidence type="ECO:0000256" key="2">
    <source>
        <dbReference type="SAM" id="Phobius"/>
    </source>
</evidence>
<keyword evidence="2" id="KW-1133">Transmembrane helix</keyword>
<keyword evidence="2" id="KW-0812">Transmembrane</keyword>
<dbReference type="EMBL" id="CP136601">
    <property type="protein sequence ID" value="WOH44904.1"/>
    <property type="molecule type" value="Genomic_DNA"/>
</dbReference>
<keyword evidence="4" id="KW-1185">Reference proteome</keyword>
<sequence length="109" mass="12026">MSSEFNDAVSKDIGGKKTSFNSANRGAALSNSIAQVIGEGDNAKNSVVWKIITYTLYMYSCVITVMMGNDIFRYGGVNCIDIIKDTWATYSPILTLSLGYMFGKREKKE</sequence>